<keyword evidence="5" id="KW-1185">Reference proteome</keyword>
<keyword evidence="2" id="KW-0812">Transmembrane</keyword>
<dbReference type="Proteomes" id="UP000197019">
    <property type="component" value="Chromosome"/>
</dbReference>
<feature type="compositionally biased region" description="Polar residues" evidence="1">
    <location>
        <begin position="251"/>
        <end position="260"/>
    </location>
</feature>
<dbReference type="OrthoDB" id="8809170at2"/>
<proteinExistence type="predicted"/>
<evidence type="ECO:0000256" key="1">
    <source>
        <dbReference type="SAM" id="MobiDB-lite"/>
    </source>
</evidence>
<organism evidence="4 5">
    <name type="scientific">Methylovulum psychrotolerans</name>
    <dbReference type="NCBI Taxonomy" id="1704499"/>
    <lineage>
        <taxon>Bacteria</taxon>
        <taxon>Pseudomonadati</taxon>
        <taxon>Pseudomonadota</taxon>
        <taxon>Gammaproteobacteria</taxon>
        <taxon>Methylococcales</taxon>
        <taxon>Methylococcaceae</taxon>
        <taxon>Methylovulum</taxon>
    </lineage>
</organism>
<sequence length="392" mass="44749">MIIFHEGLPRSGKSYEAVVSRIIPALKSGRKVFSNVKGLNHPQFAQLLGIPEDEVRRLLIQLDGSHIPEIYDHVENDCLLVVDELQNFFPSDRAPLTKKMSEFVTEHGHLGIDIIVMGQDHRDCHALWKRRIDQLITFVKRDAVGRPNEYTWATFKQSGNKFVKLRSGAGKYEPQYFGLYKSHEDDVDNKATYNDDRSNIFKSKAFTLYLPLFLCIVGYAIYWLFGLFTGKSSMVKVAKPVAPISAPAPSFDTTSRSSVAKNDAPAKHDIDVKQPPPPELHTPERFLQNTLEKYRPRLVGLIENKDYTKMVAWVEFVDESNRVYERFNIPQLKAFGYDVQRKEYGLLLIRDNNQYVVTQFPIDRTRGVTTSTESSKPPTPAPVRMSSAPVHF</sequence>
<feature type="transmembrane region" description="Helical" evidence="2">
    <location>
        <begin position="206"/>
        <end position="225"/>
    </location>
</feature>
<dbReference type="InterPro" id="IPR008900">
    <property type="entry name" value="Zot_N"/>
</dbReference>
<dbReference type="InterPro" id="IPR027417">
    <property type="entry name" value="P-loop_NTPase"/>
</dbReference>
<protein>
    <submittedName>
        <fullName evidence="4">Zonular occludens toxin</fullName>
    </submittedName>
</protein>
<dbReference type="RefSeq" id="WP_088621207.1">
    <property type="nucleotide sequence ID" value="NZ_CP022129.1"/>
</dbReference>
<dbReference type="Gene3D" id="3.40.50.300">
    <property type="entry name" value="P-loop containing nucleotide triphosphate hydrolases"/>
    <property type="match status" value="1"/>
</dbReference>
<dbReference type="AlphaFoldDB" id="A0A1Z4C461"/>
<keyword evidence="2" id="KW-1133">Transmembrane helix</keyword>
<evidence type="ECO:0000259" key="3">
    <source>
        <dbReference type="Pfam" id="PF05707"/>
    </source>
</evidence>
<keyword evidence="2" id="KW-0472">Membrane</keyword>
<reference evidence="4 5" key="1">
    <citation type="submission" date="2017-06" db="EMBL/GenBank/DDBJ databases">
        <title>Genome Sequencing of the methanotroph Methylovulum psychrotolerants str. HV10-M2 isolated from a high-altitude environment.</title>
        <authorList>
            <person name="Mateos-Rivera A."/>
        </authorList>
    </citation>
    <scope>NUCLEOTIDE SEQUENCE [LARGE SCALE GENOMIC DNA]</scope>
    <source>
        <strain evidence="4 5">HV10_M2</strain>
    </source>
</reference>
<evidence type="ECO:0000313" key="5">
    <source>
        <dbReference type="Proteomes" id="UP000197019"/>
    </source>
</evidence>
<dbReference type="KEGG" id="mpsy:CEK71_20975"/>
<feature type="domain" description="Zona occludens toxin N-terminal" evidence="3">
    <location>
        <begin position="1"/>
        <end position="183"/>
    </location>
</feature>
<feature type="region of interest" description="Disordered" evidence="1">
    <location>
        <begin position="248"/>
        <end position="280"/>
    </location>
</feature>
<dbReference type="Pfam" id="PF05707">
    <property type="entry name" value="Zot"/>
    <property type="match status" value="1"/>
</dbReference>
<evidence type="ECO:0000313" key="4">
    <source>
        <dbReference type="EMBL" id="ASF48337.1"/>
    </source>
</evidence>
<evidence type="ECO:0000256" key="2">
    <source>
        <dbReference type="SAM" id="Phobius"/>
    </source>
</evidence>
<gene>
    <name evidence="4" type="ORF">CEK71_20975</name>
</gene>
<dbReference type="EMBL" id="CP022129">
    <property type="protein sequence ID" value="ASF48337.1"/>
    <property type="molecule type" value="Genomic_DNA"/>
</dbReference>
<name>A0A1Z4C461_9GAMM</name>
<feature type="region of interest" description="Disordered" evidence="1">
    <location>
        <begin position="367"/>
        <end position="392"/>
    </location>
</feature>
<accession>A0A1Z4C461</accession>